<dbReference type="SUPFAM" id="SSF88659">
    <property type="entry name" value="Sigma3 and sigma4 domains of RNA polymerase sigma factors"/>
    <property type="match status" value="1"/>
</dbReference>
<reference evidence="8 9" key="1">
    <citation type="journal article" date="2019" name="Int. J. Syst. Evol. Microbiol.">
        <title>The Global Catalogue of Microorganisms (GCM) 10K type strain sequencing project: providing services to taxonomists for standard genome sequencing and annotation.</title>
        <authorList>
            <consortium name="The Broad Institute Genomics Platform"/>
            <consortium name="The Broad Institute Genome Sequencing Center for Infectious Disease"/>
            <person name="Wu L."/>
            <person name="Ma J."/>
        </authorList>
    </citation>
    <scope>NUCLEOTIDE SEQUENCE [LARGE SCALE GENOMIC DNA]</scope>
    <source>
        <strain evidence="8 9">JCM 15933</strain>
    </source>
</reference>
<evidence type="ECO:0000313" key="8">
    <source>
        <dbReference type="EMBL" id="GAA1506673.1"/>
    </source>
</evidence>
<evidence type="ECO:0000259" key="7">
    <source>
        <dbReference type="Pfam" id="PF08281"/>
    </source>
</evidence>
<comment type="similarity">
    <text evidence="1">Belongs to the sigma-70 factor family. ECF subfamily.</text>
</comment>
<sequence length="169" mass="19107">MRLHDVTVVTDDPAPEGLDQEAFREVYAVHYPALVRLAYLTTGSLAAAEDVAQEAFIEWFRRGDQVREPVPFLRRAVVSRCTSWVRRRRLERRHATASRELSAETTPDAQVVRAALRKLSPRQRAAVFMRFYLDLPEAQIAAALGCRPGTVKSLLHRALTAIKEDLDVV</sequence>
<dbReference type="InterPro" id="IPR036388">
    <property type="entry name" value="WH-like_DNA-bd_sf"/>
</dbReference>
<evidence type="ECO:0000256" key="1">
    <source>
        <dbReference type="ARBA" id="ARBA00010641"/>
    </source>
</evidence>
<dbReference type="PANTHER" id="PTHR43133:SF50">
    <property type="entry name" value="ECF RNA POLYMERASE SIGMA FACTOR SIGM"/>
    <property type="match status" value="1"/>
</dbReference>
<dbReference type="Gene3D" id="1.10.10.10">
    <property type="entry name" value="Winged helix-like DNA-binding domain superfamily/Winged helix DNA-binding domain"/>
    <property type="match status" value="1"/>
</dbReference>
<evidence type="ECO:0000256" key="5">
    <source>
        <dbReference type="ARBA" id="ARBA00023163"/>
    </source>
</evidence>
<keyword evidence="4" id="KW-0238">DNA-binding</keyword>
<evidence type="ECO:0000256" key="2">
    <source>
        <dbReference type="ARBA" id="ARBA00023015"/>
    </source>
</evidence>
<evidence type="ECO:0000313" key="9">
    <source>
        <dbReference type="Proteomes" id="UP001501470"/>
    </source>
</evidence>
<dbReference type="Proteomes" id="UP001501470">
    <property type="component" value="Unassembled WGS sequence"/>
</dbReference>
<dbReference type="Pfam" id="PF04542">
    <property type="entry name" value="Sigma70_r2"/>
    <property type="match status" value="1"/>
</dbReference>
<dbReference type="InterPro" id="IPR013249">
    <property type="entry name" value="RNA_pol_sigma70_r4_t2"/>
</dbReference>
<dbReference type="EMBL" id="BAAAQD010000003">
    <property type="protein sequence ID" value="GAA1506673.1"/>
    <property type="molecule type" value="Genomic_DNA"/>
</dbReference>
<accession>A0ABN1ZX98</accession>
<evidence type="ECO:0000256" key="4">
    <source>
        <dbReference type="ARBA" id="ARBA00023125"/>
    </source>
</evidence>
<protein>
    <submittedName>
        <fullName evidence="8">SigE family RNA polymerase sigma factor</fullName>
    </submittedName>
</protein>
<dbReference type="InterPro" id="IPR013324">
    <property type="entry name" value="RNA_pol_sigma_r3/r4-like"/>
</dbReference>
<dbReference type="InterPro" id="IPR014284">
    <property type="entry name" value="RNA_pol_sigma-70_dom"/>
</dbReference>
<feature type="domain" description="RNA polymerase sigma-70 region 2" evidence="6">
    <location>
        <begin position="27"/>
        <end position="89"/>
    </location>
</feature>
<dbReference type="InterPro" id="IPR007627">
    <property type="entry name" value="RNA_pol_sigma70_r2"/>
</dbReference>
<dbReference type="CDD" id="cd06171">
    <property type="entry name" value="Sigma70_r4"/>
    <property type="match status" value="1"/>
</dbReference>
<dbReference type="Pfam" id="PF08281">
    <property type="entry name" value="Sigma70_r4_2"/>
    <property type="match status" value="1"/>
</dbReference>
<feature type="domain" description="RNA polymerase sigma factor 70 region 4 type 2" evidence="7">
    <location>
        <begin position="111"/>
        <end position="161"/>
    </location>
</feature>
<evidence type="ECO:0000256" key="3">
    <source>
        <dbReference type="ARBA" id="ARBA00023082"/>
    </source>
</evidence>
<dbReference type="PANTHER" id="PTHR43133">
    <property type="entry name" value="RNA POLYMERASE ECF-TYPE SIGMA FACTO"/>
    <property type="match status" value="1"/>
</dbReference>
<dbReference type="InterPro" id="IPR039425">
    <property type="entry name" value="RNA_pol_sigma-70-like"/>
</dbReference>
<comment type="caution">
    <text evidence="8">The sequence shown here is derived from an EMBL/GenBank/DDBJ whole genome shotgun (WGS) entry which is preliminary data.</text>
</comment>
<dbReference type="Gene3D" id="1.10.1740.10">
    <property type="match status" value="1"/>
</dbReference>
<dbReference type="InterPro" id="IPR013325">
    <property type="entry name" value="RNA_pol_sigma_r2"/>
</dbReference>
<keyword evidence="5" id="KW-0804">Transcription</keyword>
<organism evidence="8 9">
    <name type="scientific">Dactylosporangium maewongense</name>
    <dbReference type="NCBI Taxonomy" id="634393"/>
    <lineage>
        <taxon>Bacteria</taxon>
        <taxon>Bacillati</taxon>
        <taxon>Actinomycetota</taxon>
        <taxon>Actinomycetes</taxon>
        <taxon>Micromonosporales</taxon>
        <taxon>Micromonosporaceae</taxon>
        <taxon>Dactylosporangium</taxon>
    </lineage>
</organism>
<evidence type="ECO:0000259" key="6">
    <source>
        <dbReference type="Pfam" id="PF04542"/>
    </source>
</evidence>
<gene>
    <name evidence="8" type="ORF">GCM10009827_020610</name>
</gene>
<keyword evidence="3" id="KW-0731">Sigma factor</keyword>
<name>A0ABN1ZX98_9ACTN</name>
<keyword evidence="9" id="KW-1185">Reference proteome</keyword>
<dbReference type="NCBIfam" id="TIGR02937">
    <property type="entry name" value="sigma70-ECF"/>
    <property type="match status" value="1"/>
</dbReference>
<dbReference type="SUPFAM" id="SSF88946">
    <property type="entry name" value="Sigma2 domain of RNA polymerase sigma factors"/>
    <property type="match status" value="1"/>
</dbReference>
<keyword evidence="2" id="KW-0805">Transcription regulation</keyword>
<proteinExistence type="inferred from homology"/>